<evidence type="ECO:0000256" key="5">
    <source>
        <dbReference type="ARBA" id="ARBA00022692"/>
    </source>
</evidence>
<evidence type="ECO:0000256" key="3">
    <source>
        <dbReference type="ARBA" id="ARBA00022448"/>
    </source>
</evidence>
<feature type="transmembrane region" description="Helical" evidence="9">
    <location>
        <begin position="12"/>
        <end position="30"/>
    </location>
</feature>
<evidence type="ECO:0000313" key="10">
    <source>
        <dbReference type="EMBL" id="MFC3702251.1"/>
    </source>
</evidence>
<dbReference type="Pfam" id="PF02632">
    <property type="entry name" value="BioY"/>
    <property type="match status" value="1"/>
</dbReference>
<evidence type="ECO:0000256" key="8">
    <source>
        <dbReference type="PIRNR" id="PIRNR016661"/>
    </source>
</evidence>
<dbReference type="PIRSF" id="PIRSF016661">
    <property type="entry name" value="BioY"/>
    <property type="match status" value="1"/>
</dbReference>
<dbReference type="RefSeq" id="WP_290281434.1">
    <property type="nucleotide sequence ID" value="NZ_JAUFQI010000001.1"/>
</dbReference>
<evidence type="ECO:0000256" key="7">
    <source>
        <dbReference type="ARBA" id="ARBA00023136"/>
    </source>
</evidence>
<keyword evidence="3 8" id="KW-0813">Transport</keyword>
<feature type="transmembrane region" description="Helical" evidence="9">
    <location>
        <begin position="60"/>
        <end position="78"/>
    </location>
</feature>
<dbReference type="Proteomes" id="UP001595710">
    <property type="component" value="Unassembled WGS sequence"/>
</dbReference>
<feature type="transmembrane region" description="Helical" evidence="9">
    <location>
        <begin position="36"/>
        <end position="53"/>
    </location>
</feature>
<proteinExistence type="inferred from homology"/>
<protein>
    <recommendedName>
        <fullName evidence="8">Biotin transporter</fullName>
    </recommendedName>
</protein>
<dbReference type="EMBL" id="JBHRYN010000012">
    <property type="protein sequence ID" value="MFC3702251.1"/>
    <property type="molecule type" value="Genomic_DNA"/>
</dbReference>
<keyword evidence="11" id="KW-1185">Reference proteome</keyword>
<evidence type="ECO:0000313" key="11">
    <source>
        <dbReference type="Proteomes" id="UP001595710"/>
    </source>
</evidence>
<comment type="subcellular location">
    <subcellularLocation>
        <location evidence="1 8">Cell membrane</location>
        <topology evidence="1 8">Multi-pass membrane protein</topology>
    </subcellularLocation>
</comment>
<accession>A0ABV7WSI0</accession>
<keyword evidence="5 9" id="KW-0812">Transmembrane</keyword>
<sequence length="189" mass="19417">MSTKAFQFKTIDIVQIALFAAIMAALGLIPKIDITANLPITAQSMGVMLAGIIIGKRNGFFAIVVFTLLVLAGLPLLAGGRGGLGMLGTGTAGFIIGYSIAAFATGWIFEKLSKLSLPVAAFIASAVGGIVVLYAIGVPGLALNTSLTLPKAATLMLPFIPGDIIKAVLTTVIAVSIARGLPEHFARNH</sequence>
<feature type="transmembrane region" description="Helical" evidence="9">
    <location>
        <begin position="156"/>
        <end position="178"/>
    </location>
</feature>
<gene>
    <name evidence="10" type="ORF">ACFOND_11415</name>
</gene>
<organism evidence="10 11">
    <name type="scientific">Reinekea marina</name>
    <dbReference type="NCBI Taxonomy" id="1310421"/>
    <lineage>
        <taxon>Bacteria</taxon>
        <taxon>Pseudomonadati</taxon>
        <taxon>Pseudomonadota</taxon>
        <taxon>Gammaproteobacteria</taxon>
        <taxon>Oceanospirillales</taxon>
        <taxon>Saccharospirillaceae</taxon>
        <taxon>Reinekea</taxon>
    </lineage>
</organism>
<keyword evidence="7 8" id="KW-0472">Membrane</keyword>
<comment type="caution">
    <text evidence="10">The sequence shown here is derived from an EMBL/GenBank/DDBJ whole genome shotgun (WGS) entry which is preliminary data.</text>
</comment>
<evidence type="ECO:0000256" key="2">
    <source>
        <dbReference type="ARBA" id="ARBA00010692"/>
    </source>
</evidence>
<dbReference type="Gene3D" id="1.10.1760.20">
    <property type="match status" value="1"/>
</dbReference>
<dbReference type="PANTHER" id="PTHR34295">
    <property type="entry name" value="BIOTIN TRANSPORTER BIOY"/>
    <property type="match status" value="1"/>
</dbReference>
<comment type="similarity">
    <text evidence="2 8">Belongs to the BioY family.</text>
</comment>
<evidence type="ECO:0000256" key="9">
    <source>
        <dbReference type="SAM" id="Phobius"/>
    </source>
</evidence>
<dbReference type="InterPro" id="IPR003784">
    <property type="entry name" value="BioY"/>
</dbReference>
<feature type="transmembrane region" description="Helical" evidence="9">
    <location>
        <begin position="115"/>
        <end position="136"/>
    </location>
</feature>
<evidence type="ECO:0000256" key="4">
    <source>
        <dbReference type="ARBA" id="ARBA00022475"/>
    </source>
</evidence>
<keyword evidence="6 9" id="KW-1133">Transmembrane helix</keyword>
<name>A0ABV7WSI0_9GAMM</name>
<reference evidence="11" key="1">
    <citation type="journal article" date="2019" name="Int. J. Syst. Evol. Microbiol.">
        <title>The Global Catalogue of Microorganisms (GCM) 10K type strain sequencing project: providing services to taxonomists for standard genome sequencing and annotation.</title>
        <authorList>
            <consortium name="The Broad Institute Genomics Platform"/>
            <consortium name="The Broad Institute Genome Sequencing Center for Infectious Disease"/>
            <person name="Wu L."/>
            <person name="Ma J."/>
        </authorList>
    </citation>
    <scope>NUCLEOTIDE SEQUENCE [LARGE SCALE GENOMIC DNA]</scope>
    <source>
        <strain evidence="11">CECT 8288</strain>
    </source>
</reference>
<evidence type="ECO:0000256" key="1">
    <source>
        <dbReference type="ARBA" id="ARBA00004651"/>
    </source>
</evidence>
<dbReference type="PANTHER" id="PTHR34295:SF4">
    <property type="entry name" value="BIOTIN TRANSPORTER BIOY-RELATED"/>
    <property type="match status" value="1"/>
</dbReference>
<evidence type="ECO:0000256" key="6">
    <source>
        <dbReference type="ARBA" id="ARBA00022989"/>
    </source>
</evidence>
<keyword evidence="4 8" id="KW-1003">Cell membrane</keyword>
<feature type="transmembrane region" description="Helical" evidence="9">
    <location>
        <begin position="84"/>
        <end position="108"/>
    </location>
</feature>